<dbReference type="AlphaFoldDB" id="A0A165I8J5"/>
<evidence type="ECO:0008006" key="3">
    <source>
        <dbReference type="Google" id="ProtNLM"/>
    </source>
</evidence>
<proteinExistence type="predicted"/>
<name>A0A165I8J5_EXIGL</name>
<organism evidence="1 2">
    <name type="scientific">Exidia glandulosa HHB12029</name>
    <dbReference type="NCBI Taxonomy" id="1314781"/>
    <lineage>
        <taxon>Eukaryota</taxon>
        <taxon>Fungi</taxon>
        <taxon>Dikarya</taxon>
        <taxon>Basidiomycota</taxon>
        <taxon>Agaricomycotina</taxon>
        <taxon>Agaricomycetes</taxon>
        <taxon>Auriculariales</taxon>
        <taxon>Exidiaceae</taxon>
        <taxon>Exidia</taxon>
    </lineage>
</organism>
<protein>
    <recommendedName>
        <fullName evidence="3">Retrotransposon gag domain-containing protein</fullName>
    </recommendedName>
</protein>
<dbReference type="STRING" id="1314781.A0A165I8J5"/>
<reference evidence="1 2" key="1">
    <citation type="journal article" date="2016" name="Mol. Biol. Evol.">
        <title>Comparative Genomics of Early-Diverging Mushroom-Forming Fungi Provides Insights into the Origins of Lignocellulose Decay Capabilities.</title>
        <authorList>
            <person name="Nagy L.G."/>
            <person name="Riley R."/>
            <person name="Tritt A."/>
            <person name="Adam C."/>
            <person name="Daum C."/>
            <person name="Floudas D."/>
            <person name="Sun H."/>
            <person name="Yadav J.S."/>
            <person name="Pangilinan J."/>
            <person name="Larsson K.H."/>
            <person name="Matsuura K."/>
            <person name="Barry K."/>
            <person name="Labutti K."/>
            <person name="Kuo R."/>
            <person name="Ohm R.A."/>
            <person name="Bhattacharya S.S."/>
            <person name="Shirouzu T."/>
            <person name="Yoshinaga Y."/>
            <person name="Martin F.M."/>
            <person name="Grigoriev I.V."/>
            <person name="Hibbett D.S."/>
        </authorList>
    </citation>
    <scope>NUCLEOTIDE SEQUENCE [LARGE SCALE GENOMIC DNA]</scope>
    <source>
        <strain evidence="1 2">HHB12029</strain>
    </source>
</reference>
<accession>A0A165I8J5</accession>
<dbReference type="InParanoid" id="A0A165I8J5"/>
<keyword evidence="2" id="KW-1185">Reference proteome</keyword>
<dbReference type="Proteomes" id="UP000077266">
    <property type="component" value="Unassembled WGS sequence"/>
</dbReference>
<gene>
    <name evidence="1" type="ORF">EXIGLDRAFT_768383</name>
</gene>
<dbReference type="OrthoDB" id="3267748at2759"/>
<evidence type="ECO:0000313" key="1">
    <source>
        <dbReference type="EMBL" id="KZV93051.1"/>
    </source>
</evidence>
<sequence length="267" mass="30361">MPSYDGSADLEVFEAFVYQWDSWCRAKGIYGRYAVEILNYAVSNKAQKWYMRHVALDARNWTMDRVYAELWEYCSPVSFREDLRRKLMRSKQKRRPVKDFAQDIQNISVRFPDIDVYTRKRILWDGADAYIRLFWIEKGRSVERDTFDILLHYAKRAGLRELERLRSSREMRGEHIPSDDASCFFLRVGVGAFATAAAAAAAAAAIAARTFGFATQQLVDSQSLDAQALPQETSDGLAVPVALATTGLRLQRASSVVLDYMSATVPS</sequence>
<evidence type="ECO:0000313" key="2">
    <source>
        <dbReference type="Proteomes" id="UP000077266"/>
    </source>
</evidence>
<dbReference type="EMBL" id="KV425996">
    <property type="protein sequence ID" value="KZV93051.1"/>
    <property type="molecule type" value="Genomic_DNA"/>
</dbReference>